<comment type="similarity">
    <text evidence="2">Belongs to the methyl-accepting chemotaxis (MCP) protein family.</text>
</comment>
<accession>A0A7W7NTG6</accession>
<dbReference type="AlphaFoldDB" id="A0A7W7NTG6"/>
<keyword evidence="5" id="KW-0812">Transmembrane</keyword>
<dbReference type="GO" id="GO:0004888">
    <property type="term" value="F:transmembrane signaling receptor activity"/>
    <property type="evidence" value="ECO:0007669"/>
    <property type="project" value="InterPro"/>
</dbReference>
<dbReference type="SMART" id="SM00304">
    <property type="entry name" value="HAMP"/>
    <property type="match status" value="2"/>
</dbReference>
<dbReference type="PANTHER" id="PTHR43531:SF11">
    <property type="entry name" value="METHYL-ACCEPTING CHEMOTAXIS PROTEIN 3"/>
    <property type="match status" value="1"/>
</dbReference>
<dbReference type="Pfam" id="PF12729">
    <property type="entry name" value="4HB_MCP_1"/>
    <property type="match status" value="1"/>
</dbReference>
<keyword evidence="5" id="KW-1133">Transmembrane helix</keyword>
<evidence type="ECO:0000256" key="3">
    <source>
        <dbReference type="PROSITE-ProRule" id="PRU00284"/>
    </source>
</evidence>
<dbReference type="PROSITE" id="PS50111">
    <property type="entry name" value="CHEMOTAXIS_TRANSDUC_2"/>
    <property type="match status" value="1"/>
</dbReference>
<dbReference type="Gene3D" id="1.10.8.500">
    <property type="entry name" value="HAMP domain in histidine kinase"/>
    <property type="match status" value="1"/>
</dbReference>
<evidence type="ECO:0000256" key="1">
    <source>
        <dbReference type="ARBA" id="ARBA00022500"/>
    </source>
</evidence>
<dbReference type="PRINTS" id="PR00260">
    <property type="entry name" value="CHEMTRNSDUCR"/>
</dbReference>
<name>A0A7W7NTG6_9SPHN</name>
<evidence type="ECO:0000259" key="6">
    <source>
        <dbReference type="PROSITE" id="PS50111"/>
    </source>
</evidence>
<evidence type="ECO:0000313" key="9">
    <source>
        <dbReference type="Proteomes" id="UP000575241"/>
    </source>
</evidence>
<dbReference type="GO" id="GO:0007165">
    <property type="term" value="P:signal transduction"/>
    <property type="evidence" value="ECO:0007669"/>
    <property type="project" value="UniProtKB-KW"/>
</dbReference>
<feature type="domain" description="HAMP" evidence="7">
    <location>
        <begin position="213"/>
        <end position="265"/>
    </location>
</feature>
<keyword evidence="3" id="KW-0807">Transducer</keyword>
<feature type="domain" description="Methyl-accepting transducer" evidence="6">
    <location>
        <begin position="329"/>
        <end position="558"/>
    </location>
</feature>
<dbReference type="GO" id="GO:0016020">
    <property type="term" value="C:membrane"/>
    <property type="evidence" value="ECO:0007669"/>
    <property type="project" value="InterPro"/>
</dbReference>
<feature type="transmembrane region" description="Helical" evidence="5">
    <location>
        <begin position="189"/>
        <end position="211"/>
    </location>
</feature>
<evidence type="ECO:0000256" key="5">
    <source>
        <dbReference type="SAM" id="Phobius"/>
    </source>
</evidence>
<feature type="domain" description="HAMP" evidence="7">
    <location>
        <begin position="281"/>
        <end position="324"/>
    </location>
</feature>
<comment type="caution">
    <text evidence="8">The sequence shown here is derived from an EMBL/GenBank/DDBJ whole genome shotgun (WGS) entry which is preliminary data.</text>
</comment>
<dbReference type="InterPro" id="IPR051310">
    <property type="entry name" value="MCP_chemotaxis"/>
</dbReference>
<dbReference type="SMART" id="SM00283">
    <property type="entry name" value="MA"/>
    <property type="match status" value="1"/>
</dbReference>
<dbReference type="InterPro" id="IPR004089">
    <property type="entry name" value="MCPsignal_dom"/>
</dbReference>
<dbReference type="InterPro" id="IPR024478">
    <property type="entry name" value="HlyB_4HB_MCP"/>
</dbReference>
<dbReference type="PANTHER" id="PTHR43531">
    <property type="entry name" value="PROTEIN ICFG"/>
    <property type="match status" value="1"/>
</dbReference>
<keyword evidence="1" id="KW-0145">Chemotaxis</keyword>
<dbReference type="InterPro" id="IPR004090">
    <property type="entry name" value="Chemotax_Me-accpt_rcpt"/>
</dbReference>
<organism evidence="8 9">
    <name type="scientific">Sphingomonas kyeonggiensis</name>
    <dbReference type="NCBI Taxonomy" id="1268553"/>
    <lineage>
        <taxon>Bacteria</taxon>
        <taxon>Pseudomonadati</taxon>
        <taxon>Pseudomonadota</taxon>
        <taxon>Alphaproteobacteria</taxon>
        <taxon>Sphingomonadales</taxon>
        <taxon>Sphingomonadaceae</taxon>
        <taxon>Sphingomonas</taxon>
    </lineage>
</organism>
<dbReference type="SUPFAM" id="SSF58104">
    <property type="entry name" value="Methyl-accepting chemotaxis protein (MCP) signaling domain"/>
    <property type="match status" value="1"/>
</dbReference>
<feature type="region of interest" description="Disordered" evidence="4">
    <location>
        <begin position="570"/>
        <end position="618"/>
    </location>
</feature>
<reference evidence="8 9" key="1">
    <citation type="submission" date="2020-08" db="EMBL/GenBank/DDBJ databases">
        <title>Functional genomics of gut bacteria from endangered species of beetles.</title>
        <authorList>
            <person name="Carlos-Shanley C."/>
        </authorList>
    </citation>
    <scope>NUCLEOTIDE SEQUENCE [LARGE SCALE GENOMIC DNA]</scope>
    <source>
        <strain evidence="8 9">S00224</strain>
    </source>
</reference>
<dbReference type="EMBL" id="JACHLN010000005">
    <property type="protein sequence ID" value="MBB4841280.1"/>
    <property type="molecule type" value="Genomic_DNA"/>
</dbReference>
<gene>
    <name evidence="8" type="ORF">HNP52_004382</name>
</gene>
<keyword evidence="5" id="KW-0472">Membrane</keyword>
<evidence type="ECO:0000256" key="4">
    <source>
        <dbReference type="SAM" id="MobiDB-lite"/>
    </source>
</evidence>
<evidence type="ECO:0000313" key="8">
    <source>
        <dbReference type="EMBL" id="MBB4841280.1"/>
    </source>
</evidence>
<dbReference type="GO" id="GO:0006935">
    <property type="term" value="P:chemotaxis"/>
    <property type="evidence" value="ECO:0007669"/>
    <property type="project" value="UniProtKB-KW"/>
</dbReference>
<dbReference type="Proteomes" id="UP000575241">
    <property type="component" value="Unassembled WGS sequence"/>
</dbReference>
<dbReference type="Gene3D" id="1.10.287.950">
    <property type="entry name" value="Methyl-accepting chemotaxis protein"/>
    <property type="match status" value="1"/>
</dbReference>
<evidence type="ECO:0000259" key="7">
    <source>
        <dbReference type="PROSITE" id="PS50885"/>
    </source>
</evidence>
<sequence>MTMVQVFNSWRLSKKMLVAFAVIGFLLASVTAAGIFAMWELGAIATRHVERGIGGTEALGRLTSALREHRIIIWSQTSATSPQEERSYQDRFEKNKRDIADALGHYAPLAGELSPKLDALKRNITALEQVNARIFELHRQGAGAELSLIKGEGRRASETALGSAVDLVTAHQARAKVNNEKGQAFSAKIFAAVLALAAFGMAMLFAIWRLIGKTVSTPMAELSKATKTLADGGEAVVPHRARADELGEVAQAVEQFRIAAVSRAEADARAAAEQEVVTSSLRDGLSALSGGDLACEITRDFPNAYAELKSNFNEALVSLRRLIGAVMESTATIRTGSGEIAQASEDLARRTEANAASLEETSAAIAQIDGRLKATAEAADRTVARADGAITTVNGGRGIADEAVEAMNRVSESAKGIDDVIEGLDKIAFQTRVLAMNAAVEAGRAGEAGRGFAVVADLVSALAMRAEEEAGRAREQLTATRTDIVAAVEMVQKVDGALADISSDVGEVHALLGQMANDNQAQSTAITQISVAVGTMDQSTQQNAAMVEETSAAARNLSVEVTALSEQAEKFNLGADTGPASRETRDRQTSPRTRPILAPRSRTPMLAGASAAGDWASF</sequence>
<keyword evidence="9" id="KW-1185">Reference proteome</keyword>
<dbReference type="Pfam" id="PF00672">
    <property type="entry name" value="HAMP"/>
    <property type="match status" value="1"/>
</dbReference>
<protein>
    <submittedName>
        <fullName evidence="8">Methyl-accepting chemotaxis protein</fullName>
    </submittedName>
</protein>
<evidence type="ECO:0000256" key="2">
    <source>
        <dbReference type="ARBA" id="ARBA00029447"/>
    </source>
</evidence>
<dbReference type="Pfam" id="PF00015">
    <property type="entry name" value="MCPsignal"/>
    <property type="match status" value="1"/>
</dbReference>
<proteinExistence type="inferred from homology"/>
<dbReference type="InterPro" id="IPR003660">
    <property type="entry name" value="HAMP_dom"/>
</dbReference>
<dbReference type="PROSITE" id="PS50885">
    <property type="entry name" value="HAMP"/>
    <property type="match status" value="2"/>
</dbReference>